<dbReference type="RefSeq" id="WP_187150592.1">
    <property type="nucleotide sequence ID" value="NZ_LWUJ01000013.1"/>
</dbReference>
<evidence type="ECO:0008006" key="4">
    <source>
        <dbReference type="Google" id="ProtNLM"/>
    </source>
</evidence>
<accession>A0A1A9QD20</accession>
<dbReference type="STRING" id="432608.A6V39_04790"/>
<keyword evidence="1" id="KW-1133">Transmembrane helix</keyword>
<dbReference type="Proteomes" id="UP000077623">
    <property type="component" value="Unassembled WGS sequence"/>
</dbReference>
<evidence type="ECO:0000313" key="2">
    <source>
        <dbReference type="EMBL" id="OAL09866.1"/>
    </source>
</evidence>
<sequence>MEVDFWEWFNKIFWIDGFVLNEDGISFSQEVKKFLNDHLSVNFWTLLIHVLCAIVIIACITVWVWKPTNDFIDKNKKLLDKTKQDLIVSSRETKYFLNLLKKERNYLFNLRRNTEEAARHEASRILTEANRNADKITASAKAEVDHRIKIIEQKAKDEIKGSVVRLSMELTQKLIGAHINEENSRHVIDAYLKDLEDKKITSKLN</sequence>
<reference evidence="3" key="1">
    <citation type="submission" date="2016-04" db="EMBL/GenBank/DDBJ databases">
        <authorList>
            <person name="Quiroz-Castaneda R.E."/>
            <person name="Martinez-Ocampo F."/>
        </authorList>
    </citation>
    <scope>NUCLEOTIDE SEQUENCE [LARGE SCALE GENOMIC DNA]</scope>
    <source>
        <strain evidence="3">INIFAP01</strain>
    </source>
</reference>
<dbReference type="EMBL" id="LWUJ01000013">
    <property type="protein sequence ID" value="OAL09866.1"/>
    <property type="molecule type" value="Genomic_DNA"/>
</dbReference>
<keyword evidence="3" id="KW-1185">Reference proteome</keyword>
<organism evidence="2 3">
    <name type="scientific">Candidatus Mycoplasma haematobovis</name>
    <dbReference type="NCBI Taxonomy" id="432608"/>
    <lineage>
        <taxon>Bacteria</taxon>
        <taxon>Bacillati</taxon>
        <taxon>Mycoplasmatota</taxon>
        <taxon>Mollicutes</taxon>
        <taxon>Mycoplasmataceae</taxon>
        <taxon>Mycoplasma</taxon>
    </lineage>
</organism>
<keyword evidence="1" id="KW-0812">Transmembrane</keyword>
<evidence type="ECO:0000313" key="3">
    <source>
        <dbReference type="Proteomes" id="UP000077623"/>
    </source>
</evidence>
<dbReference type="CDD" id="cd06503">
    <property type="entry name" value="ATP-synt_Fo_b"/>
    <property type="match status" value="1"/>
</dbReference>
<name>A0A1A9QD20_9MOLU</name>
<dbReference type="AlphaFoldDB" id="A0A1A9QD20"/>
<proteinExistence type="predicted"/>
<gene>
    <name evidence="2" type="ORF">A6V39_04790</name>
</gene>
<comment type="caution">
    <text evidence="2">The sequence shown here is derived from an EMBL/GenBank/DDBJ whole genome shotgun (WGS) entry which is preliminary data.</text>
</comment>
<evidence type="ECO:0000256" key="1">
    <source>
        <dbReference type="SAM" id="Phobius"/>
    </source>
</evidence>
<keyword evidence="1" id="KW-0472">Membrane</keyword>
<protein>
    <recommendedName>
        <fullName evidence="4">ATP synthase subunit b</fullName>
    </recommendedName>
</protein>
<feature type="transmembrane region" description="Helical" evidence="1">
    <location>
        <begin position="43"/>
        <end position="65"/>
    </location>
</feature>